<dbReference type="EMBL" id="AVOT02013985">
    <property type="protein sequence ID" value="MBW0497080.1"/>
    <property type="molecule type" value="Genomic_DNA"/>
</dbReference>
<dbReference type="Gene3D" id="2.60.40.760">
    <property type="entry name" value="Expansin, cellulose-binding-like domain"/>
    <property type="match status" value="1"/>
</dbReference>
<dbReference type="AlphaFoldDB" id="A0A9Q3HCI1"/>
<evidence type="ECO:0000313" key="3">
    <source>
        <dbReference type="EMBL" id="MBW0497080.1"/>
    </source>
</evidence>
<proteinExistence type="predicted"/>
<feature type="chain" id="PRO_5040347978" description="Expansin-like EG45 domain-containing protein" evidence="2">
    <location>
        <begin position="17"/>
        <end position="234"/>
    </location>
</feature>
<evidence type="ECO:0008006" key="5">
    <source>
        <dbReference type="Google" id="ProtNLM"/>
    </source>
</evidence>
<evidence type="ECO:0000256" key="1">
    <source>
        <dbReference type="ARBA" id="ARBA00022729"/>
    </source>
</evidence>
<sequence>MHYIFTFACLAFSVSAASGPKLNTSFASVQGTFSHKSEWVQNCNFDRWPQPPGLPTIAVANNLYEGAGYCGVCAEVKAAQSTTGPRKVGIINTRCADCPNNSLNIAPELWNAIVPANAQKVIPGRALIDWKVVPCPLTTKMVLIGKKGSAPGWLALQVASAKLPIESVKIQAKHSLRVIPLVRQNYNFFTLPQGTTLSGNLIDVLVTCTNTKSVMFVDVPYKDKDLFMTGLSNC</sequence>
<dbReference type="PANTHER" id="PTHR31836:SF21">
    <property type="entry name" value="EXPANSIN-LIKE PROTEIN 7"/>
    <property type="match status" value="1"/>
</dbReference>
<organism evidence="3 4">
    <name type="scientific">Austropuccinia psidii MF-1</name>
    <dbReference type="NCBI Taxonomy" id="1389203"/>
    <lineage>
        <taxon>Eukaryota</taxon>
        <taxon>Fungi</taxon>
        <taxon>Dikarya</taxon>
        <taxon>Basidiomycota</taxon>
        <taxon>Pucciniomycotina</taxon>
        <taxon>Pucciniomycetes</taxon>
        <taxon>Pucciniales</taxon>
        <taxon>Sphaerophragmiaceae</taxon>
        <taxon>Austropuccinia</taxon>
    </lineage>
</organism>
<dbReference type="Gene3D" id="2.40.40.10">
    <property type="entry name" value="RlpA-like domain"/>
    <property type="match status" value="1"/>
</dbReference>
<protein>
    <recommendedName>
        <fullName evidence="5">Expansin-like EG45 domain-containing protein</fullName>
    </recommendedName>
</protein>
<dbReference type="SUPFAM" id="SSF50685">
    <property type="entry name" value="Barwin-like endoglucanases"/>
    <property type="match status" value="1"/>
</dbReference>
<accession>A0A9Q3HCI1</accession>
<name>A0A9Q3HCI1_9BASI</name>
<reference evidence="3" key="1">
    <citation type="submission" date="2021-03" db="EMBL/GenBank/DDBJ databases">
        <title>Draft genome sequence of rust myrtle Austropuccinia psidii MF-1, a brazilian biotype.</title>
        <authorList>
            <person name="Quecine M.C."/>
            <person name="Pachon D.M.R."/>
            <person name="Bonatelli M.L."/>
            <person name="Correr F.H."/>
            <person name="Franceschini L.M."/>
            <person name="Leite T.F."/>
            <person name="Margarido G.R.A."/>
            <person name="Almeida C.A."/>
            <person name="Ferrarezi J.A."/>
            <person name="Labate C.A."/>
        </authorList>
    </citation>
    <scope>NUCLEOTIDE SEQUENCE</scope>
    <source>
        <strain evidence="3">MF-1</strain>
    </source>
</reference>
<dbReference type="InterPro" id="IPR036749">
    <property type="entry name" value="Expansin_CBD_sf"/>
</dbReference>
<gene>
    <name evidence="3" type="ORF">O181_036795</name>
</gene>
<dbReference type="InterPro" id="IPR036908">
    <property type="entry name" value="RlpA-like_sf"/>
</dbReference>
<dbReference type="OrthoDB" id="623670at2759"/>
<feature type="signal peptide" evidence="2">
    <location>
        <begin position="1"/>
        <end position="16"/>
    </location>
</feature>
<keyword evidence="4" id="KW-1185">Reference proteome</keyword>
<dbReference type="PANTHER" id="PTHR31836">
    <property type="match status" value="1"/>
</dbReference>
<evidence type="ECO:0000313" key="4">
    <source>
        <dbReference type="Proteomes" id="UP000765509"/>
    </source>
</evidence>
<evidence type="ECO:0000256" key="2">
    <source>
        <dbReference type="SAM" id="SignalP"/>
    </source>
</evidence>
<dbReference type="InterPro" id="IPR051477">
    <property type="entry name" value="Expansin_CellWall"/>
</dbReference>
<keyword evidence="1 2" id="KW-0732">Signal</keyword>
<comment type="caution">
    <text evidence="3">The sequence shown here is derived from an EMBL/GenBank/DDBJ whole genome shotgun (WGS) entry which is preliminary data.</text>
</comment>
<dbReference type="Proteomes" id="UP000765509">
    <property type="component" value="Unassembled WGS sequence"/>
</dbReference>
<dbReference type="CDD" id="cd22271">
    <property type="entry name" value="DPBB_EXP_N-like"/>
    <property type="match status" value="1"/>
</dbReference>